<dbReference type="Gene3D" id="3.40.33.10">
    <property type="entry name" value="CAP"/>
    <property type="match status" value="2"/>
</dbReference>
<sequence length="407" mass="44224">LRTQLAQGNAPNKQGSCPAGSNIYRLDWDCILENYAQEAVNQCVDSPKVDGKVLEKVSMVYNKTTLTTCNPMPLFKKQVNYWWDEVKTVGLGTDAAFKDGLKNFAVLANGLATRIGCAQKNCKGDLHMACMVYGKAASSTGQAIYEVGKGCTMDSECTTYKESRCLKQKNICAAGYPTNEAAVPPTVGTTTTTATTTATTTTETTTTTKQAGTSESKHCKGQETMNGDPAREALLNLHNQHRAATAKGEVKMKNGKNARKCPMMKKLKYDCDLEKAAYATAQQCKSADPNTNNENWFTTTTTAASSKRIAAEQAVKSWYDEIKNGSLEQEPGNQNLLFPRLGVTHFSRMVWGTNDKIGCGIHKCNNKYWHVVCQYGPGVGVPGNPIYKMGPTCNQCIDTCMDGGLCP</sequence>
<comment type="caution">
    <text evidence="3">The sequence shown here is derived from an EMBL/GenBank/DDBJ whole genome shotgun (WGS) entry which is preliminary data.</text>
</comment>
<dbReference type="AlphaFoldDB" id="A0A368GV68"/>
<dbReference type="InterPro" id="IPR001283">
    <property type="entry name" value="CRISP-related"/>
</dbReference>
<dbReference type="STRING" id="29170.A0A368GV68"/>
<evidence type="ECO:0000259" key="2">
    <source>
        <dbReference type="SMART" id="SM00198"/>
    </source>
</evidence>
<feature type="region of interest" description="Disordered" evidence="1">
    <location>
        <begin position="184"/>
        <end position="223"/>
    </location>
</feature>
<reference evidence="3 4" key="1">
    <citation type="submission" date="2014-10" db="EMBL/GenBank/DDBJ databases">
        <title>Draft genome of the hookworm Ancylostoma caninum.</title>
        <authorList>
            <person name="Mitreva M."/>
        </authorList>
    </citation>
    <scope>NUCLEOTIDE SEQUENCE [LARGE SCALE GENOMIC DNA]</scope>
    <source>
        <strain evidence="3 4">Baltimore</strain>
    </source>
</reference>
<dbReference type="PRINTS" id="PR00837">
    <property type="entry name" value="V5TPXLIKE"/>
</dbReference>
<keyword evidence="4" id="KW-1185">Reference proteome</keyword>
<dbReference type="PANTHER" id="PTHR10334">
    <property type="entry name" value="CYSTEINE-RICH SECRETORY PROTEIN-RELATED"/>
    <property type="match status" value="1"/>
</dbReference>
<dbReference type="Proteomes" id="UP000252519">
    <property type="component" value="Unassembled WGS sequence"/>
</dbReference>
<dbReference type="SMART" id="SM00198">
    <property type="entry name" value="SCP"/>
    <property type="match status" value="2"/>
</dbReference>
<evidence type="ECO:0000313" key="4">
    <source>
        <dbReference type="Proteomes" id="UP000252519"/>
    </source>
</evidence>
<dbReference type="CDD" id="cd05380">
    <property type="entry name" value="CAP_euk"/>
    <property type="match status" value="2"/>
</dbReference>
<feature type="domain" description="SCP" evidence="2">
    <location>
        <begin position="1"/>
        <end position="141"/>
    </location>
</feature>
<dbReference type="OrthoDB" id="5847754at2759"/>
<dbReference type="SUPFAM" id="SSF55797">
    <property type="entry name" value="PR-1-like"/>
    <property type="match status" value="2"/>
</dbReference>
<accession>A0A368GV68</accession>
<evidence type="ECO:0000256" key="1">
    <source>
        <dbReference type="SAM" id="MobiDB-lite"/>
    </source>
</evidence>
<dbReference type="Pfam" id="PF00188">
    <property type="entry name" value="CAP"/>
    <property type="match status" value="2"/>
</dbReference>
<feature type="non-terminal residue" evidence="3">
    <location>
        <position position="1"/>
    </location>
</feature>
<name>A0A368GV68_ANCCA</name>
<feature type="compositionally biased region" description="Low complexity" evidence="1">
    <location>
        <begin position="189"/>
        <end position="208"/>
    </location>
</feature>
<evidence type="ECO:0000313" key="3">
    <source>
        <dbReference type="EMBL" id="RCN46885.1"/>
    </source>
</evidence>
<dbReference type="EMBL" id="JOJR01000071">
    <property type="protein sequence ID" value="RCN46885.1"/>
    <property type="molecule type" value="Genomic_DNA"/>
</dbReference>
<dbReference type="InterPro" id="IPR014044">
    <property type="entry name" value="CAP_dom"/>
</dbReference>
<organism evidence="3 4">
    <name type="scientific">Ancylostoma caninum</name>
    <name type="common">Dog hookworm</name>
    <dbReference type="NCBI Taxonomy" id="29170"/>
    <lineage>
        <taxon>Eukaryota</taxon>
        <taxon>Metazoa</taxon>
        <taxon>Ecdysozoa</taxon>
        <taxon>Nematoda</taxon>
        <taxon>Chromadorea</taxon>
        <taxon>Rhabditida</taxon>
        <taxon>Rhabditina</taxon>
        <taxon>Rhabditomorpha</taxon>
        <taxon>Strongyloidea</taxon>
        <taxon>Ancylostomatidae</taxon>
        <taxon>Ancylostomatinae</taxon>
        <taxon>Ancylostoma</taxon>
    </lineage>
</organism>
<feature type="domain" description="SCP" evidence="2">
    <location>
        <begin position="229"/>
        <end position="383"/>
    </location>
</feature>
<gene>
    <name evidence="3" type="ORF">ANCCAN_07064</name>
</gene>
<proteinExistence type="predicted"/>
<protein>
    <submittedName>
        <fullName evidence="3">SCP-like protein</fullName>
    </submittedName>
</protein>
<dbReference type="InterPro" id="IPR035940">
    <property type="entry name" value="CAP_sf"/>
</dbReference>